<gene>
    <name evidence="1" type="ORF">GXM_09285</name>
</gene>
<dbReference type="AlphaFoldDB" id="A0A5P8WGR7"/>
<organism evidence="1 2">
    <name type="scientific">Nostoc sphaeroides CCNUC1</name>
    <dbReference type="NCBI Taxonomy" id="2653204"/>
    <lineage>
        <taxon>Bacteria</taxon>
        <taxon>Bacillati</taxon>
        <taxon>Cyanobacteriota</taxon>
        <taxon>Cyanophyceae</taxon>
        <taxon>Nostocales</taxon>
        <taxon>Nostocaceae</taxon>
        <taxon>Nostoc</taxon>
    </lineage>
</organism>
<keyword evidence="2" id="KW-1185">Reference proteome</keyword>
<dbReference type="Proteomes" id="UP000326678">
    <property type="component" value="Chromosome Gxm2"/>
</dbReference>
<dbReference type="EMBL" id="CP045227">
    <property type="protein sequence ID" value="QFS51791.1"/>
    <property type="molecule type" value="Genomic_DNA"/>
</dbReference>
<reference evidence="1 2" key="1">
    <citation type="submission" date="2019-10" db="EMBL/GenBank/DDBJ databases">
        <title>Genomic and transcriptomic insights into the perfect genentic adaptation of a filamentous nitrogen-fixing cyanobacterium to rice fields.</title>
        <authorList>
            <person name="Chen Z."/>
        </authorList>
    </citation>
    <scope>NUCLEOTIDE SEQUENCE [LARGE SCALE GENOMIC DNA]</scope>
    <source>
        <strain evidence="1">CCNUC1</strain>
    </source>
</reference>
<evidence type="ECO:0000313" key="1">
    <source>
        <dbReference type="EMBL" id="QFS51791.1"/>
    </source>
</evidence>
<protein>
    <submittedName>
        <fullName evidence="1">Uncharacterized protein</fullName>
    </submittedName>
</protein>
<evidence type="ECO:0000313" key="2">
    <source>
        <dbReference type="Proteomes" id="UP000326678"/>
    </source>
</evidence>
<proteinExistence type="predicted"/>
<dbReference type="KEGG" id="nsh:GXM_09285"/>
<name>A0A5P8WGR7_9NOSO</name>
<sequence length="62" mass="7375">MDLCSERTDLCSEPKLSKLFQVLWRSWAKQNRIYLGLTQTLRFLAFLASWRFDKLSFLALFA</sequence>
<accession>A0A5P8WGR7</accession>